<keyword evidence="1" id="KW-0472">Membrane</keyword>
<keyword evidence="3" id="KW-1185">Reference proteome</keyword>
<dbReference type="EMBL" id="FTNK01000024">
    <property type="protein sequence ID" value="SIR62894.1"/>
    <property type="molecule type" value="Genomic_DNA"/>
</dbReference>
<name>A0ABY1KD54_9BACL</name>
<keyword evidence="1" id="KW-1133">Transmembrane helix</keyword>
<feature type="transmembrane region" description="Helical" evidence="1">
    <location>
        <begin position="173"/>
        <end position="194"/>
    </location>
</feature>
<dbReference type="RefSeq" id="WP_068584716.1">
    <property type="nucleotide sequence ID" value="NZ_FTNK01000024.1"/>
</dbReference>
<evidence type="ECO:0000256" key="1">
    <source>
        <dbReference type="SAM" id="Phobius"/>
    </source>
</evidence>
<organism evidence="2 3">
    <name type="scientific">Paenibacillus macquariensis</name>
    <dbReference type="NCBI Taxonomy" id="948756"/>
    <lineage>
        <taxon>Bacteria</taxon>
        <taxon>Bacillati</taxon>
        <taxon>Bacillota</taxon>
        <taxon>Bacilli</taxon>
        <taxon>Bacillales</taxon>
        <taxon>Paenibacillaceae</taxon>
        <taxon>Paenibacillus</taxon>
    </lineage>
</organism>
<sequence length="284" mass="34293">MEIDYIKYLPVIAAILSVVLGFMFGTRTKKNDRLMQYTEENLEKLFSPMYHEMLKIISCEKPKEREELIDVFFVKYLASDTPIYKIGSLELLDTFYELNDSYNKFKRERDEEIWDEFFYNFECVIFYKVNEGYRNSTNLLYRDFNWHQYIQTKPYWMKFYFESMKFLYETIKGVTVISLLLFYFSGCFSLFKIGLFPKDFWLLSLAFLGLSALTMLILLVPNAQYISLTSNSKQSFTRKVMRKHFPKLRANWDGLFRVKKDYDKVPKMYKKQLFKDESVRDDNE</sequence>
<protein>
    <submittedName>
        <fullName evidence="2">Uncharacterized protein</fullName>
    </submittedName>
</protein>
<evidence type="ECO:0000313" key="2">
    <source>
        <dbReference type="EMBL" id="SIR62894.1"/>
    </source>
</evidence>
<keyword evidence="1" id="KW-0812">Transmembrane</keyword>
<comment type="caution">
    <text evidence="2">The sequence shown here is derived from an EMBL/GenBank/DDBJ whole genome shotgun (WGS) entry which is preliminary data.</text>
</comment>
<gene>
    <name evidence="2" type="ORF">SAMN05421578_12445</name>
</gene>
<dbReference type="Proteomes" id="UP000186666">
    <property type="component" value="Unassembled WGS sequence"/>
</dbReference>
<feature type="transmembrane region" description="Helical" evidence="1">
    <location>
        <begin position="6"/>
        <end position="25"/>
    </location>
</feature>
<feature type="transmembrane region" description="Helical" evidence="1">
    <location>
        <begin position="200"/>
        <end position="220"/>
    </location>
</feature>
<evidence type="ECO:0000313" key="3">
    <source>
        <dbReference type="Proteomes" id="UP000186666"/>
    </source>
</evidence>
<reference evidence="2 3" key="1">
    <citation type="submission" date="2017-01" db="EMBL/GenBank/DDBJ databases">
        <authorList>
            <person name="Varghese N."/>
            <person name="Submissions S."/>
        </authorList>
    </citation>
    <scope>NUCLEOTIDE SEQUENCE [LARGE SCALE GENOMIC DNA]</scope>
    <source>
        <strain evidence="2 3">ATCC 23464</strain>
    </source>
</reference>
<accession>A0ABY1KD54</accession>
<proteinExistence type="predicted"/>